<protein>
    <submittedName>
        <fullName evidence="3">Amidohydrolase</fullName>
    </submittedName>
</protein>
<comment type="caution">
    <text evidence="3">The sequence shown here is derived from an EMBL/GenBank/DDBJ whole genome shotgun (WGS) entry which is preliminary data.</text>
</comment>
<accession>A0A2T2Y9D1</accession>
<dbReference type="Gene3D" id="3.20.20.140">
    <property type="entry name" value="Metal-dependent hydrolases"/>
    <property type="match status" value="1"/>
</dbReference>
<comment type="similarity">
    <text evidence="1">Belongs to the metallo-dependent hydrolases superfamily.</text>
</comment>
<keyword evidence="4" id="KW-1185">Reference proteome</keyword>
<proteinExistence type="inferred from homology"/>
<dbReference type="GO" id="GO:0016787">
    <property type="term" value="F:hydrolase activity"/>
    <property type="evidence" value="ECO:0007669"/>
    <property type="project" value="UniProtKB-KW"/>
</dbReference>
<evidence type="ECO:0000313" key="4">
    <source>
        <dbReference type="Proteomes" id="UP000240357"/>
    </source>
</evidence>
<dbReference type="Proteomes" id="UP000240357">
    <property type="component" value="Unassembled WGS sequence"/>
</dbReference>
<name>A0A2T2Y9D1_9BACT</name>
<dbReference type="PANTHER" id="PTHR43569">
    <property type="entry name" value="AMIDOHYDROLASE"/>
    <property type="match status" value="1"/>
</dbReference>
<dbReference type="SUPFAM" id="SSF51556">
    <property type="entry name" value="Metallo-dependent hydrolases"/>
    <property type="match status" value="1"/>
</dbReference>
<reference evidence="3 4" key="1">
    <citation type="submission" date="2018-03" db="EMBL/GenBank/DDBJ databases">
        <title>Adhaeribacter sp. HMF7605 Genome sequencing and assembly.</title>
        <authorList>
            <person name="Kang H."/>
            <person name="Kang J."/>
            <person name="Cha I."/>
            <person name="Kim H."/>
            <person name="Joh K."/>
        </authorList>
    </citation>
    <scope>NUCLEOTIDE SEQUENCE [LARGE SCALE GENOMIC DNA]</scope>
    <source>
        <strain evidence="3 4">HMF7605</strain>
    </source>
</reference>
<dbReference type="EMBL" id="PYFT01000001">
    <property type="protein sequence ID" value="PSR52131.1"/>
    <property type="molecule type" value="Genomic_DNA"/>
</dbReference>
<sequence length="277" mass="31409">MKIDAHQHFWQYSATTHDWITPEMAQLQRHYLPADLQPELEKAGFAGCITVQAAQTEAETEFLLNLAADYSFIKGVVGWVDLRAENAAERLAHFARNPLFKGVRHVVQDEPDGLFLLKPNFLKGISALQPLGLTYDILIYPRHLPVAAKFVAHFPEQKFVLDHLAKPVIKKAEWLPWANDLKQLARHEQVHAKISGLVTEADWHNWQPTDLRPYLELALEVFGPDRLLIGSDWPVCRLAAEYEAVMQVVIDFVAALSESEQAAILGQNAIRFYNLAM</sequence>
<dbReference type="AlphaFoldDB" id="A0A2T2Y9D1"/>
<dbReference type="RefSeq" id="WP_106925455.1">
    <property type="nucleotide sequence ID" value="NZ_PYFT01000001.1"/>
</dbReference>
<dbReference type="OrthoDB" id="5450317at2"/>
<dbReference type="InterPro" id="IPR052350">
    <property type="entry name" value="Metallo-dep_Lactonases"/>
</dbReference>
<dbReference type="InterPro" id="IPR006680">
    <property type="entry name" value="Amidohydro-rel"/>
</dbReference>
<feature type="domain" description="Amidohydrolase-related" evidence="2">
    <location>
        <begin position="3"/>
        <end position="275"/>
    </location>
</feature>
<dbReference type="Pfam" id="PF04909">
    <property type="entry name" value="Amidohydro_2"/>
    <property type="match status" value="1"/>
</dbReference>
<dbReference type="InterPro" id="IPR032466">
    <property type="entry name" value="Metal_Hydrolase"/>
</dbReference>
<keyword evidence="3" id="KW-0378">Hydrolase</keyword>
<gene>
    <name evidence="3" type="ORF">AHMF7605_00630</name>
</gene>
<organism evidence="3 4">
    <name type="scientific">Adhaeribacter arboris</name>
    <dbReference type="NCBI Taxonomy" id="2072846"/>
    <lineage>
        <taxon>Bacteria</taxon>
        <taxon>Pseudomonadati</taxon>
        <taxon>Bacteroidota</taxon>
        <taxon>Cytophagia</taxon>
        <taxon>Cytophagales</taxon>
        <taxon>Hymenobacteraceae</taxon>
        <taxon>Adhaeribacter</taxon>
    </lineage>
</organism>
<evidence type="ECO:0000256" key="1">
    <source>
        <dbReference type="ARBA" id="ARBA00038310"/>
    </source>
</evidence>
<evidence type="ECO:0000313" key="3">
    <source>
        <dbReference type="EMBL" id="PSR52131.1"/>
    </source>
</evidence>
<evidence type="ECO:0000259" key="2">
    <source>
        <dbReference type="Pfam" id="PF04909"/>
    </source>
</evidence>
<dbReference type="PANTHER" id="PTHR43569:SF2">
    <property type="entry name" value="AMIDOHYDROLASE-RELATED DOMAIN-CONTAINING PROTEIN"/>
    <property type="match status" value="1"/>
</dbReference>